<gene>
    <name evidence="2" type="ORF">ERX55_02990</name>
</gene>
<dbReference type="AlphaFoldDB" id="A0A4R6C1C6"/>
<accession>A0A4R6C1C6</accession>
<dbReference type="OrthoDB" id="9808602at2"/>
<dbReference type="PANTHER" id="PTHR43000">
    <property type="entry name" value="DTDP-D-GLUCOSE 4,6-DEHYDRATASE-RELATED"/>
    <property type="match status" value="1"/>
</dbReference>
<organism evidence="2 3">
    <name type="scientific">Macrococcus bovicus</name>
    <dbReference type="NCBI Taxonomy" id="69968"/>
    <lineage>
        <taxon>Bacteria</taxon>
        <taxon>Bacillati</taxon>
        <taxon>Bacillota</taxon>
        <taxon>Bacilli</taxon>
        <taxon>Bacillales</taxon>
        <taxon>Staphylococcaceae</taxon>
        <taxon>Macrococcus</taxon>
    </lineage>
</organism>
<dbReference type="InterPro" id="IPR008030">
    <property type="entry name" value="NmrA-like"/>
</dbReference>
<evidence type="ECO:0000313" key="2">
    <source>
        <dbReference type="EMBL" id="TDM14921.1"/>
    </source>
</evidence>
<dbReference type="Pfam" id="PF05368">
    <property type="entry name" value="NmrA"/>
    <property type="match status" value="1"/>
</dbReference>
<dbReference type="RefSeq" id="WP_133451112.1">
    <property type="nucleotide sequence ID" value="NZ_SCWF01000002.1"/>
</dbReference>
<evidence type="ECO:0000313" key="3">
    <source>
        <dbReference type="Proteomes" id="UP000294843"/>
    </source>
</evidence>
<dbReference type="Proteomes" id="UP000294843">
    <property type="component" value="Unassembled WGS sequence"/>
</dbReference>
<dbReference type="EMBL" id="SCWF01000002">
    <property type="protein sequence ID" value="TDM14921.1"/>
    <property type="molecule type" value="Genomic_DNA"/>
</dbReference>
<evidence type="ECO:0000259" key="1">
    <source>
        <dbReference type="Pfam" id="PF05368"/>
    </source>
</evidence>
<reference evidence="2 3" key="1">
    <citation type="submission" date="2019-01" db="EMBL/GenBank/DDBJ databases">
        <title>Draft genome sequences of the type strains of six Macrococcus species.</title>
        <authorList>
            <person name="Mazhar S."/>
            <person name="Altermann E."/>
            <person name="Hill C."/>
            <person name="Mcauliffe O."/>
        </authorList>
    </citation>
    <scope>NUCLEOTIDE SEQUENCE [LARGE SCALE GENOMIC DNA]</scope>
    <source>
        <strain evidence="2 3">ATCC 51825</strain>
    </source>
</reference>
<dbReference type="InterPro" id="IPR036291">
    <property type="entry name" value="NAD(P)-bd_dom_sf"/>
</dbReference>
<name>A0A4R6C1C6_9STAP</name>
<dbReference type="SUPFAM" id="SSF51735">
    <property type="entry name" value="NAD(P)-binding Rossmann-fold domains"/>
    <property type="match status" value="1"/>
</dbReference>
<proteinExistence type="predicted"/>
<feature type="domain" description="NmrA-like" evidence="1">
    <location>
        <begin position="2"/>
        <end position="77"/>
    </location>
</feature>
<sequence>MKLLITGATGNSGLFFLEHLNNNSLNYDEIRCVVRESTNTKALEQFGNLNIKCVTGDLTDASFLDKVTQDIDTILNIANIRFSPLLATYGQKNNVKWLIGVHTTGRYSKFKSASSEYIKIEDTLLNTRPINLTILRPTMIYGNMKDHNMKKLIKFLDAFPIFPVFGKGKNLLQPVRAQDLGKAYYDVLSNPKITQNKEYNLSGKDEVEYRTIIKMITHKLNKNVLIFPVPLQLSYKIAMFGQNFIPGFPIKGEQVLRMQEDKVYSHLPATQDFGYDPMSFKEGIELEVEEYLATKRGSKND</sequence>
<dbReference type="Gene3D" id="3.40.50.720">
    <property type="entry name" value="NAD(P)-binding Rossmann-like Domain"/>
    <property type="match status" value="2"/>
</dbReference>
<keyword evidence="3" id="KW-1185">Reference proteome</keyword>
<comment type="caution">
    <text evidence="2">The sequence shown here is derived from an EMBL/GenBank/DDBJ whole genome shotgun (WGS) entry which is preliminary data.</text>
</comment>
<protein>
    <submittedName>
        <fullName evidence="2">NAD-dependent epimerase/dehydratase family protein</fullName>
    </submittedName>
</protein>